<accession>A0A1R3HCP6</accession>
<evidence type="ECO:0000313" key="3">
    <source>
        <dbReference type="EMBL" id="OMO68056.1"/>
    </source>
</evidence>
<reference evidence="3 4" key="1">
    <citation type="submission" date="2013-09" db="EMBL/GenBank/DDBJ databases">
        <title>Corchorus capsularis genome sequencing.</title>
        <authorList>
            <person name="Alam M."/>
            <person name="Haque M.S."/>
            <person name="Islam M.S."/>
            <person name="Emdad E.M."/>
            <person name="Islam M.M."/>
            <person name="Ahmed B."/>
            <person name="Halim A."/>
            <person name="Hossen Q.M.M."/>
            <person name="Hossain M.Z."/>
            <person name="Ahmed R."/>
            <person name="Khan M.M."/>
            <person name="Islam R."/>
            <person name="Rashid M.M."/>
            <person name="Khan S.A."/>
            <person name="Rahman M.S."/>
            <person name="Alam M."/>
        </authorList>
    </citation>
    <scope>NUCLEOTIDE SEQUENCE [LARGE SCALE GENOMIC DNA]</scope>
    <source>
        <strain evidence="4">cv. CVL-1</strain>
        <tissue evidence="3">Whole seedling</tissue>
    </source>
</reference>
<dbReference type="OrthoDB" id="2272416at2759"/>
<feature type="compositionally biased region" description="Low complexity" evidence="1">
    <location>
        <begin position="234"/>
        <end position="260"/>
    </location>
</feature>
<evidence type="ECO:0000313" key="4">
    <source>
        <dbReference type="Proteomes" id="UP000188268"/>
    </source>
</evidence>
<proteinExistence type="predicted"/>
<dbReference type="AlphaFoldDB" id="A0A1R3HCP6"/>
<protein>
    <submittedName>
        <fullName evidence="3">Retrotransposon gag protein</fullName>
    </submittedName>
</protein>
<feature type="domain" description="Retrotransposon gag" evidence="2">
    <location>
        <begin position="89"/>
        <end position="181"/>
    </location>
</feature>
<dbReference type="PANTHER" id="PTHR34482:SF48">
    <property type="entry name" value="GAG PROTEASE POLYPROTEIN"/>
    <property type="match status" value="1"/>
</dbReference>
<keyword evidence="4" id="KW-1185">Reference proteome</keyword>
<gene>
    <name evidence="3" type="ORF">CCACVL1_20102</name>
</gene>
<dbReference type="Proteomes" id="UP000188268">
    <property type="component" value="Unassembled WGS sequence"/>
</dbReference>
<dbReference type="InterPro" id="IPR005162">
    <property type="entry name" value="Retrotrans_gag_dom"/>
</dbReference>
<name>A0A1R3HCP6_COCAP</name>
<dbReference type="PANTHER" id="PTHR34482">
    <property type="entry name" value="DNA DAMAGE-INDUCIBLE PROTEIN 1-LIKE"/>
    <property type="match status" value="1"/>
</dbReference>
<evidence type="ECO:0000259" key="2">
    <source>
        <dbReference type="Pfam" id="PF03732"/>
    </source>
</evidence>
<evidence type="ECO:0000256" key="1">
    <source>
        <dbReference type="SAM" id="MobiDB-lite"/>
    </source>
</evidence>
<feature type="region of interest" description="Disordered" evidence="1">
    <location>
        <begin position="225"/>
        <end position="262"/>
    </location>
</feature>
<dbReference type="Pfam" id="PF03732">
    <property type="entry name" value="Retrotrans_gag"/>
    <property type="match status" value="1"/>
</dbReference>
<dbReference type="EMBL" id="AWWV01012269">
    <property type="protein sequence ID" value="OMO68056.1"/>
    <property type="molecule type" value="Genomic_DNA"/>
</dbReference>
<organism evidence="3 4">
    <name type="scientific">Corchorus capsularis</name>
    <name type="common">Jute</name>
    <dbReference type="NCBI Taxonomy" id="210143"/>
    <lineage>
        <taxon>Eukaryota</taxon>
        <taxon>Viridiplantae</taxon>
        <taxon>Streptophyta</taxon>
        <taxon>Embryophyta</taxon>
        <taxon>Tracheophyta</taxon>
        <taxon>Spermatophyta</taxon>
        <taxon>Magnoliopsida</taxon>
        <taxon>eudicotyledons</taxon>
        <taxon>Gunneridae</taxon>
        <taxon>Pentapetalae</taxon>
        <taxon>rosids</taxon>
        <taxon>malvids</taxon>
        <taxon>Malvales</taxon>
        <taxon>Malvaceae</taxon>
        <taxon>Grewioideae</taxon>
        <taxon>Apeibeae</taxon>
        <taxon>Corchorus</taxon>
    </lineage>
</organism>
<feature type="compositionally biased region" description="Basic residues" evidence="1">
    <location>
        <begin position="361"/>
        <end position="374"/>
    </location>
</feature>
<dbReference type="Gramene" id="OMO68056">
    <property type="protein sequence ID" value="OMO68056"/>
    <property type="gene ID" value="CCACVL1_20102"/>
</dbReference>
<dbReference type="OMA" id="PTEEDIC"/>
<feature type="region of interest" description="Disordered" evidence="1">
    <location>
        <begin position="353"/>
        <end position="387"/>
    </location>
</feature>
<comment type="caution">
    <text evidence="3">The sequence shown here is derived from an EMBL/GenBank/DDBJ whole genome shotgun (WGS) entry which is preliminary data.</text>
</comment>
<feature type="compositionally biased region" description="Polar residues" evidence="1">
    <location>
        <begin position="375"/>
        <end position="387"/>
    </location>
</feature>
<sequence>MPYPRMPLPPMSYQPMAFPSIPFQQVNPYHVRTSSLSILSIDRSSFSRQLGCTTFNSDISPVEAQKWLTHVSDDFTKMGLDDAAKVEFVKGFLSGTAWTWWQSVRKEVGGEITWSRFVAEFCAEYYTVYNKSSATKEFFELTQGSMSLEEYEIKLRRLARCIRLSHDKDILCSRFAFGLREQLKPALAIKLKYNRFVAAAKQAEVEAGRAPNKKKSSWFHKIFKGKNKRQQHESSSNQSSKRSRSSGSSSGASLSSYGGSPQVHASPLGISAQGSSYGNRAQMRSNICKNCRSEHDGLCPFPSLCYHYGGTDHLKRDCPIRQLINDISKWSNQYTSFDRTTAVANVFATSSGTLAPESHTRGRAQPRMHTRTRQNRQFNPDNSSGNH</sequence>